<evidence type="ECO:0000256" key="5">
    <source>
        <dbReference type="ARBA" id="ARBA00023242"/>
    </source>
</evidence>
<reference evidence="8 9" key="1">
    <citation type="journal article" date="2007" name="Nature">
        <title>Evolution of genes and genomes on the Drosophila phylogeny.</title>
        <authorList>
            <consortium name="Drosophila 12 Genomes Consortium"/>
            <person name="Clark A.G."/>
            <person name="Eisen M.B."/>
            <person name="Smith D.R."/>
            <person name="Bergman C.M."/>
            <person name="Oliver B."/>
            <person name="Markow T.A."/>
            <person name="Kaufman T.C."/>
            <person name="Kellis M."/>
            <person name="Gelbart W."/>
            <person name="Iyer V.N."/>
            <person name="Pollard D.A."/>
            <person name="Sackton T.B."/>
            <person name="Larracuente A.M."/>
            <person name="Singh N.D."/>
            <person name="Abad J.P."/>
            <person name="Abt D.N."/>
            <person name="Adryan B."/>
            <person name="Aguade M."/>
            <person name="Akashi H."/>
            <person name="Anderson W.W."/>
            <person name="Aquadro C.F."/>
            <person name="Ardell D.H."/>
            <person name="Arguello R."/>
            <person name="Artieri C.G."/>
            <person name="Barbash D.A."/>
            <person name="Barker D."/>
            <person name="Barsanti P."/>
            <person name="Batterham P."/>
            <person name="Batzoglou S."/>
            <person name="Begun D."/>
            <person name="Bhutkar A."/>
            <person name="Blanco E."/>
            <person name="Bosak S.A."/>
            <person name="Bradley R.K."/>
            <person name="Brand A.D."/>
            <person name="Brent M.R."/>
            <person name="Brooks A.N."/>
            <person name="Brown R.H."/>
            <person name="Butlin R.K."/>
            <person name="Caggese C."/>
            <person name="Calvi B.R."/>
            <person name="Bernardo de Carvalho A."/>
            <person name="Caspi A."/>
            <person name="Castrezana S."/>
            <person name="Celniker S.E."/>
            <person name="Chang J.L."/>
            <person name="Chapple C."/>
            <person name="Chatterji S."/>
            <person name="Chinwalla A."/>
            <person name="Civetta A."/>
            <person name="Clifton S.W."/>
            <person name="Comeron J.M."/>
            <person name="Costello J.C."/>
            <person name="Coyne J.A."/>
            <person name="Daub J."/>
            <person name="David R.G."/>
            <person name="Delcher A.L."/>
            <person name="Delehaunty K."/>
            <person name="Do C.B."/>
            <person name="Ebling H."/>
            <person name="Edwards K."/>
            <person name="Eickbush T."/>
            <person name="Evans J.D."/>
            <person name="Filipski A."/>
            <person name="Findeiss S."/>
            <person name="Freyhult E."/>
            <person name="Fulton L."/>
            <person name="Fulton R."/>
            <person name="Garcia A.C."/>
            <person name="Gardiner A."/>
            <person name="Garfield D.A."/>
            <person name="Garvin B.E."/>
            <person name="Gibson G."/>
            <person name="Gilbert D."/>
            <person name="Gnerre S."/>
            <person name="Godfrey J."/>
            <person name="Good R."/>
            <person name="Gotea V."/>
            <person name="Gravely B."/>
            <person name="Greenberg A.J."/>
            <person name="Griffiths-Jones S."/>
            <person name="Gross S."/>
            <person name="Guigo R."/>
            <person name="Gustafson E.A."/>
            <person name="Haerty W."/>
            <person name="Hahn M.W."/>
            <person name="Halligan D.L."/>
            <person name="Halpern A.L."/>
            <person name="Halter G.M."/>
            <person name="Han M.V."/>
            <person name="Heger A."/>
            <person name="Hillier L."/>
            <person name="Hinrichs A.S."/>
            <person name="Holmes I."/>
            <person name="Hoskins R.A."/>
            <person name="Hubisz M.J."/>
            <person name="Hultmark D."/>
            <person name="Huntley M.A."/>
            <person name="Jaffe D.B."/>
            <person name="Jagadeeshan S."/>
            <person name="Jeck W.R."/>
            <person name="Johnson J."/>
            <person name="Jones C.D."/>
            <person name="Jordan W.C."/>
            <person name="Karpen G.H."/>
            <person name="Kataoka E."/>
            <person name="Keightley P.D."/>
            <person name="Kheradpour P."/>
            <person name="Kirkness E.F."/>
            <person name="Koerich L.B."/>
            <person name="Kristiansen K."/>
            <person name="Kudrna D."/>
            <person name="Kulathinal R.J."/>
            <person name="Kumar S."/>
            <person name="Kwok R."/>
            <person name="Lander E."/>
            <person name="Langley C.H."/>
            <person name="Lapoint R."/>
            <person name="Lazzaro B.P."/>
            <person name="Lee S.J."/>
            <person name="Levesque L."/>
            <person name="Li R."/>
            <person name="Lin C.F."/>
            <person name="Lin M.F."/>
            <person name="Lindblad-Toh K."/>
            <person name="Llopart A."/>
            <person name="Long M."/>
            <person name="Low L."/>
            <person name="Lozovsky E."/>
            <person name="Lu J."/>
            <person name="Luo M."/>
            <person name="Machado C.A."/>
            <person name="Makalowski W."/>
            <person name="Marzo M."/>
            <person name="Matsuda M."/>
            <person name="Matzkin L."/>
            <person name="McAllister B."/>
            <person name="McBride C.S."/>
            <person name="McKernan B."/>
            <person name="McKernan K."/>
            <person name="Mendez-Lago M."/>
            <person name="Minx P."/>
            <person name="Mollenhauer M.U."/>
            <person name="Montooth K."/>
            <person name="Mount S.M."/>
            <person name="Mu X."/>
            <person name="Myers E."/>
            <person name="Negre B."/>
            <person name="Newfeld S."/>
            <person name="Nielsen R."/>
            <person name="Noor M.A."/>
            <person name="O'Grady P."/>
            <person name="Pachter L."/>
            <person name="Papaceit M."/>
            <person name="Parisi M.J."/>
            <person name="Parisi M."/>
            <person name="Parts L."/>
            <person name="Pedersen J.S."/>
            <person name="Pesole G."/>
            <person name="Phillippy A.M."/>
            <person name="Ponting C.P."/>
            <person name="Pop M."/>
            <person name="Porcelli D."/>
            <person name="Powell J.R."/>
            <person name="Prohaska S."/>
            <person name="Pruitt K."/>
            <person name="Puig M."/>
            <person name="Quesneville H."/>
            <person name="Ram K.R."/>
            <person name="Rand D."/>
            <person name="Rasmussen M.D."/>
            <person name="Reed L.K."/>
            <person name="Reenan R."/>
            <person name="Reily A."/>
            <person name="Remington K.A."/>
            <person name="Rieger T.T."/>
            <person name="Ritchie M.G."/>
            <person name="Robin C."/>
            <person name="Rogers Y.H."/>
            <person name="Rohde C."/>
            <person name="Rozas J."/>
            <person name="Rubenfield M.J."/>
            <person name="Ruiz A."/>
            <person name="Russo S."/>
            <person name="Salzberg S.L."/>
            <person name="Sanchez-Gracia A."/>
            <person name="Saranga D.J."/>
            <person name="Sato H."/>
            <person name="Schaeffer S.W."/>
            <person name="Schatz M.C."/>
            <person name="Schlenke T."/>
            <person name="Schwartz R."/>
            <person name="Segarra C."/>
            <person name="Singh R.S."/>
            <person name="Sirot L."/>
            <person name="Sirota M."/>
            <person name="Sisneros N.B."/>
            <person name="Smith C.D."/>
            <person name="Smith T.F."/>
            <person name="Spieth J."/>
            <person name="Stage D.E."/>
            <person name="Stark A."/>
            <person name="Stephan W."/>
            <person name="Strausberg R.L."/>
            <person name="Strempel S."/>
            <person name="Sturgill D."/>
            <person name="Sutton G."/>
            <person name="Sutton G.G."/>
            <person name="Tao W."/>
            <person name="Teichmann S."/>
            <person name="Tobari Y.N."/>
            <person name="Tomimura Y."/>
            <person name="Tsolas J.M."/>
            <person name="Valente V.L."/>
            <person name="Venter E."/>
            <person name="Venter J.C."/>
            <person name="Vicario S."/>
            <person name="Vieira F.G."/>
            <person name="Vilella A.J."/>
            <person name="Villasante A."/>
            <person name="Walenz B."/>
            <person name="Wang J."/>
            <person name="Wasserman M."/>
            <person name="Watts T."/>
            <person name="Wilson D."/>
            <person name="Wilson R.K."/>
            <person name="Wing R.A."/>
            <person name="Wolfner M.F."/>
            <person name="Wong A."/>
            <person name="Wong G.K."/>
            <person name="Wu C.I."/>
            <person name="Wu G."/>
            <person name="Yamamoto D."/>
            <person name="Yang H.P."/>
            <person name="Yang S.P."/>
            <person name="Yorke J.A."/>
            <person name="Yoshida K."/>
            <person name="Zdobnov E."/>
            <person name="Zhang P."/>
            <person name="Zhang Y."/>
            <person name="Zimin A.V."/>
            <person name="Baldwin J."/>
            <person name="Abdouelleil A."/>
            <person name="Abdulkadir J."/>
            <person name="Abebe A."/>
            <person name="Abera B."/>
            <person name="Abreu J."/>
            <person name="Acer S.C."/>
            <person name="Aftuck L."/>
            <person name="Alexander A."/>
            <person name="An P."/>
            <person name="Anderson E."/>
            <person name="Anderson S."/>
            <person name="Arachi H."/>
            <person name="Azer M."/>
            <person name="Bachantsang P."/>
            <person name="Barry A."/>
            <person name="Bayul T."/>
            <person name="Berlin A."/>
            <person name="Bessette D."/>
            <person name="Bloom T."/>
            <person name="Blye J."/>
            <person name="Boguslavskiy L."/>
            <person name="Bonnet C."/>
            <person name="Boukhgalter B."/>
            <person name="Bourzgui I."/>
            <person name="Brown A."/>
            <person name="Cahill P."/>
            <person name="Channer S."/>
            <person name="Cheshatsang Y."/>
            <person name="Chuda L."/>
            <person name="Citroen M."/>
            <person name="Collymore A."/>
            <person name="Cooke P."/>
            <person name="Costello M."/>
            <person name="D'Aco K."/>
            <person name="Daza R."/>
            <person name="De Haan G."/>
            <person name="DeGray S."/>
            <person name="DeMaso C."/>
            <person name="Dhargay N."/>
            <person name="Dooley K."/>
            <person name="Dooley E."/>
            <person name="Doricent M."/>
            <person name="Dorje P."/>
            <person name="Dorjee K."/>
            <person name="Dupes A."/>
            <person name="Elong R."/>
            <person name="Falk J."/>
            <person name="Farina A."/>
            <person name="Faro S."/>
            <person name="Ferguson D."/>
            <person name="Fisher S."/>
            <person name="Foley C.D."/>
            <person name="Franke A."/>
            <person name="Friedrich D."/>
            <person name="Gadbois L."/>
            <person name="Gearin G."/>
            <person name="Gearin C.R."/>
            <person name="Giannoukos G."/>
            <person name="Goode T."/>
            <person name="Graham J."/>
            <person name="Grandbois E."/>
            <person name="Grewal S."/>
            <person name="Gyaltsen K."/>
            <person name="Hafez N."/>
            <person name="Hagos B."/>
            <person name="Hall J."/>
            <person name="Henson C."/>
            <person name="Hollinger A."/>
            <person name="Honan T."/>
            <person name="Huard M.D."/>
            <person name="Hughes L."/>
            <person name="Hurhula B."/>
            <person name="Husby M.E."/>
            <person name="Kamat A."/>
            <person name="Kanga B."/>
            <person name="Kashin S."/>
            <person name="Khazanovich D."/>
            <person name="Kisner P."/>
            <person name="Lance K."/>
            <person name="Lara M."/>
            <person name="Lee W."/>
            <person name="Lennon N."/>
            <person name="Letendre F."/>
            <person name="LeVine R."/>
            <person name="Lipovsky A."/>
            <person name="Liu X."/>
            <person name="Liu J."/>
            <person name="Liu S."/>
            <person name="Lokyitsang T."/>
            <person name="Lokyitsang Y."/>
            <person name="Lubonja R."/>
            <person name="Lui A."/>
            <person name="MacDonald P."/>
            <person name="Magnisalis V."/>
            <person name="Maru K."/>
            <person name="Matthews C."/>
            <person name="McCusker W."/>
            <person name="McDonough S."/>
            <person name="Mehta T."/>
            <person name="Meldrim J."/>
            <person name="Meneus L."/>
            <person name="Mihai O."/>
            <person name="Mihalev A."/>
            <person name="Mihova T."/>
            <person name="Mittelman R."/>
            <person name="Mlenga V."/>
            <person name="Montmayeur A."/>
            <person name="Mulrain L."/>
            <person name="Navidi A."/>
            <person name="Naylor J."/>
            <person name="Negash T."/>
            <person name="Nguyen T."/>
            <person name="Nguyen N."/>
            <person name="Nicol R."/>
            <person name="Norbu C."/>
            <person name="Norbu N."/>
            <person name="Novod N."/>
            <person name="O'Neill B."/>
            <person name="Osman S."/>
            <person name="Markiewicz E."/>
            <person name="Oyono O.L."/>
            <person name="Patti C."/>
            <person name="Phunkhang P."/>
            <person name="Pierre F."/>
            <person name="Priest M."/>
            <person name="Raghuraman S."/>
            <person name="Rege F."/>
            <person name="Reyes R."/>
            <person name="Rise C."/>
            <person name="Rogov P."/>
            <person name="Ross K."/>
            <person name="Ryan E."/>
            <person name="Settipalli S."/>
            <person name="Shea T."/>
            <person name="Sherpa N."/>
            <person name="Shi L."/>
            <person name="Shih D."/>
            <person name="Sparrow T."/>
            <person name="Spaulding J."/>
            <person name="Stalker J."/>
            <person name="Stange-Thomann N."/>
            <person name="Stavropoulos S."/>
            <person name="Stone C."/>
            <person name="Strader C."/>
            <person name="Tesfaye S."/>
            <person name="Thomson T."/>
            <person name="Thoulutsang Y."/>
            <person name="Thoulutsang D."/>
            <person name="Topham K."/>
            <person name="Topping I."/>
            <person name="Tsamla T."/>
            <person name="Vassiliev H."/>
            <person name="Vo A."/>
            <person name="Wangchuk T."/>
            <person name="Wangdi T."/>
            <person name="Weiand M."/>
            <person name="Wilkinson J."/>
            <person name="Wilson A."/>
            <person name="Yadav S."/>
            <person name="Young G."/>
            <person name="Yu Q."/>
            <person name="Zembek L."/>
            <person name="Zhong D."/>
            <person name="Zimmer A."/>
            <person name="Zwirko Z."/>
            <person name="Jaffe D.B."/>
            <person name="Alvarez P."/>
            <person name="Brockman W."/>
            <person name="Butler J."/>
            <person name="Chin C."/>
            <person name="Gnerre S."/>
            <person name="Grabherr M."/>
            <person name="Kleber M."/>
            <person name="Mauceli E."/>
            <person name="MacCallum I."/>
        </authorList>
    </citation>
    <scope>NUCLEOTIDE SEQUENCE [LARGE SCALE GENOMIC DNA]</scope>
    <source>
        <strain evidence="9">Tucson 15010-1051.87</strain>
    </source>
</reference>
<evidence type="ECO:0000256" key="6">
    <source>
        <dbReference type="ARBA" id="ARBA00025767"/>
    </source>
</evidence>
<comment type="similarity">
    <text evidence="6">Belongs to the WD repeat UTP18 family.</text>
</comment>
<dbReference type="HOGENOM" id="CLU_011055_3_0_1"/>
<dbReference type="OMA" id="DLNRATY"/>
<dbReference type="PANTHER" id="PTHR18359:SF0">
    <property type="entry name" value="U3 SMALL NUCLEOLAR RNA-ASSOCIATED PROTEIN 18 HOMOLOG"/>
    <property type="match status" value="1"/>
</dbReference>
<gene>
    <name evidence="8" type="primary">Dvir\GJ14994</name>
    <name evidence="8" type="ORF">Dvir_GJ14994</name>
</gene>
<evidence type="ECO:0000313" key="8">
    <source>
        <dbReference type="EMBL" id="EDW57220.1"/>
    </source>
</evidence>
<dbReference type="PhylomeDB" id="B4MFP9"/>
<dbReference type="FunCoup" id="B4MFP9">
    <property type="interactions" value="2021"/>
</dbReference>
<dbReference type="AlphaFoldDB" id="B4MFP9"/>
<dbReference type="GO" id="GO:0006364">
    <property type="term" value="P:rRNA processing"/>
    <property type="evidence" value="ECO:0007669"/>
    <property type="project" value="UniProtKB-KW"/>
</dbReference>
<dbReference type="SMART" id="SM00320">
    <property type="entry name" value="WD40"/>
    <property type="match status" value="4"/>
</dbReference>
<organism evidence="8 9">
    <name type="scientific">Drosophila virilis</name>
    <name type="common">Fruit fly</name>
    <dbReference type="NCBI Taxonomy" id="7244"/>
    <lineage>
        <taxon>Eukaryota</taxon>
        <taxon>Metazoa</taxon>
        <taxon>Ecdysozoa</taxon>
        <taxon>Arthropoda</taxon>
        <taxon>Hexapoda</taxon>
        <taxon>Insecta</taxon>
        <taxon>Pterygota</taxon>
        <taxon>Neoptera</taxon>
        <taxon>Endopterygota</taxon>
        <taxon>Diptera</taxon>
        <taxon>Brachycera</taxon>
        <taxon>Muscomorpha</taxon>
        <taxon>Ephydroidea</taxon>
        <taxon>Drosophilidae</taxon>
        <taxon>Drosophila</taxon>
    </lineage>
</organism>
<name>B4MFP9_DROVI</name>
<dbReference type="InterPro" id="IPR045161">
    <property type="entry name" value="Utp18"/>
</dbReference>
<keyword evidence="5" id="KW-0539">Nucleus</keyword>
<dbReference type="OrthoDB" id="1935146at2759"/>
<evidence type="ECO:0008006" key="10">
    <source>
        <dbReference type="Google" id="ProtNLM"/>
    </source>
</evidence>
<keyword evidence="3" id="KW-0853">WD repeat</keyword>
<evidence type="ECO:0000256" key="2">
    <source>
        <dbReference type="ARBA" id="ARBA00022552"/>
    </source>
</evidence>
<dbReference type="SMR" id="B4MFP9"/>
<evidence type="ECO:0000256" key="1">
    <source>
        <dbReference type="ARBA" id="ARBA00004604"/>
    </source>
</evidence>
<dbReference type="eggNOG" id="KOG2055">
    <property type="taxonomic scope" value="Eukaryota"/>
</dbReference>
<feature type="region of interest" description="Disordered" evidence="7">
    <location>
        <begin position="65"/>
        <end position="110"/>
    </location>
</feature>
<dbReference type="SUPFAM" id="SSF50978">
    <property type="entry name" value="WD40 repeat-like"/>
    <property type="match status" value="1"/>
</dbReference>
<dbReference type="Gene3D" id="2.130.10.10">
    <property type="entry name" value="YVTN repeat-like/Quinoprotein amine dehydrogenase"/>
    <property type="match status" value="1"/>
</dbReference>
<protein>
    <recommendedName>
        <fullName evidence="10">U3 small nucleolar RNA-associated protein 18 homolog</fullName>
    </recommendedName>
</protein>
<dbReference type="InterPro" id="IPR015943">
    <property type="entry name" value="WD40/YVTN_repeat-like_dom_sf"/>
</dbReference>
<keyword evidence="4" id="KW-0677">Repeat</keyword>
<comment type="subcellular location">
    <subcellularLocation>
        <location evidence="1">Nucleus</location>
        <location evidence="1">Nucleolus</location>
    </subcellularLocation>
</comment>
<keyword evidence="2" id="KW-0698">rRNA processing</keyword>
<dbReference type="GO" id="GO:0034388">
    <property type="term" value="C:Pwp2p-containing subcomplex of 90S preribosome"/>
    <property type="evidence" value="ECO:0007669"/>
    <property type="project" value="TreeGrafter"/>
</dbReference>
<proteinExistence type="inferred from homology"/>
<accession>B4MFP9</accession>
<dbReference type="EMBL" id="CH940667">
    <property type="protein sequence ID" value="EDW57220.1"/>
    <property type="molecule type" value="Genomic_DNA"/>
</dbReference>
<evidence type="ECO:0000256" key="7">
    <source>
        <dbReference type="SAM" id="MobiDB-lite"/>
    </source>
</evidence>
<dbReference type="InterPro" id="IPR036322">
    <property type="entry name" value="WD40_repeat_dom_sf"/>
</dbReference>
<evidence type="ECO:0000256" key="3">
    <source>
        <dbReference type="ARBA" id="ARBA00022574"/>
    </source>
</evidence>
<sequence length="508" mass="56976">MSGDESSDGLEDLQELMAMYAKHEHKPPKTRRKFGADEVEPAYVEVPTEKLIFGDKQTFLSNLAKSVGKKRAKSDSESKATAAADDDADTAEETAKKHKPAWTDSDDEDLEVGEVKRRTRHSGPLTHLRKDKSYKEYLTARFQRTINQPKWASLDKKQDAVDSDESEEEPLLKTVGFIDRKAKAQGLQPKTLNFKRTKDLNRATYSEGCVSSIQFHPTSTAALVAGESCLASIYSVDGQKNEKLHSMRFQKFPLTCARIAPCGTKAFFGSLRPFYYSYDLLEAKETKLMLPRSIRYFRRFEVSPCGKYIAAPGKFGAIHLLTSHTNELLHSFKQEGVVRGMCFTADSQRLLCSSSECNVNVLSLRQNCIEHSFIDDGCVSGRVLQLAPNQRMLATGSNEGVVNVYDYESIYKSTVPQPEKRFMNLRTGITDLLFNHTSELLAMSSRQVPNALKLAHFPSATVYANFPGQSEHLGHVNTIAFSPNSGYFALGCRGKKAPMFRLKYFKNY</sequence>
<dbReference type="PANTHER" id="PTHR18359">
    <property type="entry name" value="WD-REPEAT PROTEIN-RELATED"/>
    <property type="match status" value="1"/>
</dbReference>
<dbReference type="Proteomes" id="UP000008792">
    <property type="component" value="Unassembled WGS sequence"/>
</dbReference>
<keyword evidence="9" id="KW-1185">Reference proteome</keyword>
<dbReference type="InterPro" id="IPR001680">
    <property type="entry name" value="WD40_rpt"/>
</dbReference>
<dbReference type="STRING" id="7244.B4MFP9"/>
<dbReference type="GO" id="GO:0032040">
    <property type="term" value="C:small-subunit processome"/>
    <property type="evidence" value="ECO:0007669"/>
    <property type="project" value="TreeGrafter"/>
</dbReference>
<dbReference type="KEGG" id="dvi:6636323"/>
<dbReference type="InParanoid" id="B4MFP9"/>
<evidence type="ECO:0000313" key="9">
    <source>
        <dbReference type="Proteomes" id="UP000008792"/>
    </source>
</evidence>
<evidence type="ECO:0000256" key="4">
    <source>
        <dbReference type="ARBA" id="ARBA00022737"/>
    </source>
</evidence>